<accession>A0A0N1I1X5</accession>
<keyword evidence="2" id="KW-0472">Membrane</keyword>
<feature type="transmembrane region" description="Helical" evidence="2">
    <location>
        <begin position="157"/>
        <end position="179"/>
    </location>
</feature>
<dbReference type="OMA" id="FDIGAHC"/>
<keyword evidence="2" id="KW-0812">Transmembrane</keyword>
<name>A0A0N1I1X5_LEPSE</name>
<feature type="region of interest" description="Disordered" evidence="1">
    <location>
        <begin position="699"/>
        <end position="766"/>
    </location>
</feature>
<evidence type="ECO:0000256" key="1">
    <source>
        <dbReference type="SAM" id="MobiDB-lite"/>
    </source>
</evidence>
<dbReference type="AlphaFoldDB" id="A0A0N1I1X5"/>
<evidence type="ECO:0000256" key="2">
    <source>
        <dbReference type="SAM" id="Phobius"/>
    </source>
</evidence>
<evidence type="ECO:0000313" key="3">
    <source>
        <dbReference type="EMBL" id="KPI83501.1"/>
    </source>
</evidence>
<evidence type="ECO:0000313" key="4">
    <source>
        <dbReference type="Proteomes" id="UP000038009"/>
    </source>
</evidence>
<feature type="transmembrane region" description="Helical" evidence="2">
    <location>
        <begin position="228"/>
        <end position="253"/>
    </location>
</feature>
<feature type="transmembrane region" description="Helical" evidence="2">
    <location>
        <begin position="300"/>
        <end position="324"/>
    </location>
</feature>
<dbReference type="EMBL" id="LJSK01000365">
    <property type="protein sequence ID" value="KPI83501.1"/>
    <property type="molecule type" value="Genomic_DNA"/>
</dbReference>
<keyword evidence="4" id="KW-1185">Reference proteome</keyword>
<gene>
    <name evidence="3" type="ORF">ABL78_7463</name>
</gene>
<protein>
    <submittedName>
        <fullName evidence="3">Uncharacterized protein</fullName>
    </submittedName>
</protein>
<sequence length="766" mass="83170">MRLRAQKIVFCGVARPTTYGTSFIRVAIAMIIVLSVIASVIYGVVLGVDQVYSLHNMQNIYYTPGNDLVNPPKAMLLLPQFDATVGLVSACVGHSCFARAGLSGTQGLIANTLGSQKFTLGDLARLQKRLESEFMFGYDGGVQCGAMSTNIQHMCSFGYGAYVLSLIFFVGVFISSALFCVLVGNIDVLAGTPALDKDSNAVNVEGLDLPGLYLMYRLKRHLIHEGPFLASLLALGGAALVLSACGMGITIAVQSTSSKCGVSVCSSFESSMKSFFDELASFNIPVSAPRAYSCRTGASIVLSIAGFVLGLLCFVLACLLYCWFKYSHRRKDLQAMRDQICRLADVQGVGDIFTGGGSAFPLTKPRPLAAVDRAGFGALSRGRGGCAELDAGGDVIPSNCRGSYSFIDPSSGSAAVFSRMEYVGLHARSVGARIGVYRMLKQFMSSEDLARQGVLAQEKLEFCSLLAMLETVWMNEELCMLHEFTLNWFVGPLLDLLVLETNERQMIIEEFNALERDFLRNLTSDFEASMGADRAKRLAGPLSVAETGRWSRLVAQWQRTQAEMAPLILQSASYARIEASPPLQQQQQWSTRATYESSPFFFLDTDRWITILDGLRASAYDDGAFMTPSAFPLLIRRKASTVSSFVDATSFSSDIFSDPSFAQARCDDFILPDHVRVHLVTTVQLKKTLPRPPLRLRALPQFDRRKQQVSDEDNMGCRRRNGAGDGGGGRSGNGLPGGRSPSPQLRPVESAQSSSGGVVRPFTSAD</sequence>
<keyword evidence="2" id="KW-1133">Transmembrane helix</keyword>
<dbReference type="VEuPathDB" id="TriTrypDB:Lsey_0365_0020"/>
<dbReference type="Proteomes" id="UP000038009">
    <property type="component" value="Unassembled WGS sequence"/>
</dbReference>
<comment type="caution">
    <text evidence="3">The sequence shown here is derived from an EMBL/GenBank/DDBJ whole genome shotgun (WGS) entry which is preliminary data.</text>
</comment>
<feature type="compositionally biased region" description="Gly residues" evidence="1">
    <location>
        <begin position="723"/>
        <end position="737"/>
    </location>
</feature>
<proteinExistence type="predicted"/>
<feature type="transmembrane region" description="Helical" evidence="2">
    <location>
        <begin position="23"/>
        <end position="48"/>
    </location>
</feature>
<reference evidence="3 4" key="1">
    <citation type="journal article" date="2015" name="PLoS Pathog.">
        <title>Leptomonas seymouri: Adaptations to the Dixenous Life Cycle Analyzed by Genome Sequencing, Transcriptome Profiling and Co-infection with Leishmania donovani.</title>
        <authorList>
            <person name="Kraeva N."/>
            <person name="Butenko A."/>
            <person name="Hlavacova J."/>
            <person name="Kostygov A."/>
            <person name="Myskova J."/>
            <person name="Grybchuk D."/>
            <person name="Lestinova T."/>
            <person name="Votypka J."/>
            <person name="Volf P."/>
            <person name="Opperdoes F."/>
            <person name="Flegontov P."/>
            <person name="Lukes J."/>
            <person name="Yurchenko V."/>
        </authorList>
    </citation>
    <scope>NUCLEOTIDE SEQUENCE [LARGE SCALE GENOMIC DNA]</scope>
    <source>
        <strain evidence="3 4">ATCC 30220</strain>
    </source>
</reference>
<organism evidence="3 4">
    <name type="scientific">Leptomonas seymouri</name>
    <dbReference type="NCBI Taxonomy" id="5684"/>
    <lineage>
        <taxon>Eukaryota</taxon>
        <taxon>Discoba</taxon>
        <taxon>Euglenozoa</taxon>
        <taxon>Kinetoplastea</taxon>
        <taxon>Metakinetoplastina</taxon>
        <taxon>Trypanosomatida</taxon>
        <taxon>Trypanosomatidae</taxon>
        <taxon>Leishmaniinae</taxon>
        <taxon>Leptomonas</taxon>
    </lineage>
</organism>
<dbReference type="OrthoDB" id="265072at2759"/>